<dbReference type="PANTHER" id="PTHR39966:SF3">
    <property type="entry name" value="DUF438 DOMAIN-CONTAINING PROTEIN"/>
    <property type="match status" value="1"/>
</dbReference>
<evidence type="ECO:0000313" key="3">
    <source>
        <dbReference type="Proteomes" id="UP000189462"/>
    </source>
</evidence>
<feature type="domain" description="Hemerythrin-like" evidence="1">
    <location>
        <begin position="6"/>
        <end position="124"/>
    </location>
</feature>
<dbReference type="Gene3D" id="1.20.120.520">
    <property type="entry name" value="nmb1532 protein domain like"/>
    <property type="match status" value="1"/>
</dbReference>
<keyword evidence="3" id="KW-1185">Reference proteome</keyword>
<dbReference type="AlphaFoldDB" id="A0A1V3NSY8"/>
<sequence length="143" mass="16230">MTTFSQYLGDDHGRCDELFAAAELAADARDSGTADAHARFVEAMEHHLRMEEEILFPAFEEASGSRMGPTAVMRHEHEQMRQLFEDMSGALAEDRFDDYLGMAETLLILMQQHNAKEEQMLYPMTDRMLAGSRQALLARMQDA</sequence>
<dbReference type="RefSeq" id="WP_077277519.1">
    <property type="nucleotide sequence ID" value="NZ_MVBK01000011.1"/>
</dbReference>
<accession>A0A1V3NSY8</accession>
<protein>
    <submittedName>
        <fullName evidence="2">Hemerythrin HHE cation-binding protein</fullName>
    </submittedName>
</protein>
<name>A0A1V3NSY8_9GAMM</name>
<dbReference type="GO" id="GO:0005886">
    <property type="term" value="C:plasma membrane"/>
    <property type="evidence" value="ECO:0007669"/>
    <property type="project" value="TreeGrafter"/>
</dbReference>
<dbReference type="PANTHER" id="PTHR39966">
    <property type="entry name" value="BLL2471 PROTEIN-RELATED"/>
    <property type="match status" value="1"/>
</dbReference>
<reference evidence="2 3" key="1">
    <citation type="submission" date="2017-02" db="EMBL/GenBank/DDBJ databases">
        <title>Genomic diversity within the haloalkaliphilic genus Thioalkalivibrio.</title>
        <authorList>
            <person name="Ahn A.-C."/>
            <person name="Meier-Kolthoff J."/>
            <person name="Overmars L."/>
            <person name="Richter M."/>
            <person name="Woyke T."/>
            <person name="Sorokin D.Y."/>
            <person name="Muyzer G."/>
        </authorList>
    </citation>
    <scope>NUCLEOTIDE SEQUENCE [LARGE SCALE GENOMIC DNA]</scope>
    <source>
        <strain evidence="2 3">ALJD</strain>
    </source>
</reference>
<dbReference type="EMBL" id="MVBK01000011">
    <property type="protein sequence ID" value="OOG28073.1"/>
    <property type="molecule type" value="Genomic_DNA"/>
</dbReference>
<dbReference type="STRING" id="108003.B1C78_02290"/>
<evidence type="ECO:0000313" key="2">
    <source>
        <dbReference type="EMBL" id="OOG28073.1"/>
    </source>
</evidence>
<comment type="caution">
    <text evidence="2">The sequence shown here is derived from an EMBL/GenBank/DDBJ whole genome shotgun (WGS) entry which is preliminary data.</text>
</comment>
<dbReference type="Proteomes" id="UP000189462">
    <property type="component" value="Unassembled WGS sequence"/>
</dbReference>
<gene>
    <name evidence="2" type="ORF">B1C78_02290</name>
</gene>
<organism evidence="2 3">
    <name type="scientific">Thioalkalivibrio denitrificans</name>
    <dbReference type="NCBI Taxonomy" id="108003"/>
    <lineage>
        <taxon>Bacteria</taxon>
        <taxon>Pseudomonadati</taxon>
        <taxon>Pseudomonadota</taxon>
        <taxon>Gammaproteobacteria</taxon>
        <taxon>Chromatiales</taxon>
        <taxon>Ectothiorhodospiraceae</taxon>
        <taxon>Thioalkalivibrio</taxon>
    </lineage>
</organism>
<proteinExistence type="predicted"/>
<dbReference type="Pfam" id="PF01814">
    <property type="entry name" value="Hemerythrin"/>
    <property type="match status" value="1"/>
</dbReference>
<evidence type="ECO:0000259" key="1">
    <source>
        <dbReference type="Pfam" id="PF01814"/>
    </source>
</evidence>
<dbReference type="OrthoDB" id="9792554at2"/>
<dbReference type="InterPro" id="IPR012312">
    <property type="entry name" value="Hemerythrin-like"/>
</dbReference>